<feature type="compositionally biased region" description="Basic and acidic residues" evidence="2">
    <location>
        <begin position="1"/>
        <end position="16"/>
    </location>
</feature>
<feature type="compositionally biased region" description="Polar residues" evidence="2">
    <location>
        <begin position="237"/>
        <end position="247"/>
    </location>
</feature>
<dbReference type="PANTHER" id="PTHR31301">
    <property type="entry name" value="LOB DOMAIN-CONTAINING PROTEIN 4-RELATED"/>
    <property type="match status" value="1"/>
</dbReference>
<reference evidence="4 5" key="1">
    <citation type="submission" date="2024-11" db="EMBL/GenBank/DDBJ databases">
        <title>A near-complete genome assembly of Cinchona calisaya.</title>
        <authorList>
            <person name="Lian D.C."/>
            <person name="Zhao X.W."/>
            <person name="Wei L."/>
        </authorList>
    </citation>
    <scope>NUCLEOTIDE SEQUENCE [LARGE SCALE GENOMIC DNA]</scope>
    <source>
        <tissue evidence="4">Nenye</tissue>
    </source>
</reference>
<dbReference type="Proteomes" id="UP001630127">
    <property type="component" value="Unassembled WGS sequence"/>
</dbReference>
<comment type="caution">
    <text evidence="4">The sequence shown here is derived from an EMBL/GenBank/DDBJ whole genome shotgun (WGS) entry which is preliminary data.</text>
</comment>
<keyword evidence="5" id="KW-1185">Reference proteome</keyword>
<evidence type="ECO:0000313" key="4">
    <source>
        <dbReference type="EMBL" id="KAL3498630.1"/>
    </source>
</evidence>
<dbReference type="PANTHER" id="PTHR31301:SF186">
    <property type="entry name" value="OS09G0364100 PROTEIN"/>
    <property type="match status" value="1"/>
</dbReference>
<protein>
    <recommendedName>
        <fullName evidence="3">LOB domain-containing protein</fullName>
    </recommendedName>
</protein>
<evidence type="ECO:0000256" key="2">
    <source>
        <dbReference type="SAM" id="MobiDB-lite"/>
    </source>
</evidence>
<feature type="region of interest" description="Disordered" evidence="2">
    <location>
        <begin position="237"/>
        <end position="278"/>
    </location>
</feature>
<sequence>MSVAKDNNKDTNDDIKGTTTNPASTTTATPTTNSSDTRACAACKYQRRRCVPGCALAPYFPPDHQKQFLNAHRLFGLRNMMKIYKSVQPHQRDIAMKSMIFHANLRAKDPIGGCNRIIQGLIREINSYSVELNFVRSQLGHFQNVNNNMTAAVAVATEPVVNSEPMINPDEYNPECNVPTPQSMNFQADDFGSYADLYASLRFKDEDVEALTNSSPITSLVNGSEDVKPDLVESNTDLFESQNLNVSSKEDDQPKGEANNTSAQPKQEGIVKEANSSN</sequence>
<feature type="compositionally biased region" description="Low complexity" evidence="2">
    <location>
        <begin position="17"/>
        <end position="34"/>
    </location>
</feature>
<evidence type="ECO:0000259" key="3">
    <source>
        <dbReference type="PROSITE" id="PS50891"/>
    </source>
</evidence>
<evidence type="ECO:0000256" key="1">
    <source>
        <dbReference type="ARBA" id="ARBA00005474"/>
    </source>
</evidence>
<dbReference type="AlphaFoldDB" id="A0ABD2XXB3"/>
<dbReference type="EMBL" id="JBJUIK010000017">
    <property type="protein sequence ID" value="KAL3498630.1"/>
    <property type="molecule type" value="Genomic_DNA"/>
</dbReference>
<feature type="domain" description="LOB" evidence="3">
    <location>
        <begin position="38"/>
        <end position="139"/>
    </location>
</feature>
<proteinExistence type="inferred from homology"/>
<accession>A0ABD2XXB3</accession>
<dbReference type="InterPro" id="IPR004883">
    <property type="entry name" value="LOB"/>
</dbReference>
<evidence type="ECO:0000313" key="5">
    <source>
        <dbReference type="Proteomes" id="UP001630127"/>
    </source>
</evidence>
<gene>
    <name evidence="4" type="ORF">ACH5RR_041362</name>
</gene>
<feature type="region of interest" description="Disordered" evidence="2">
    <location>
        <begin position="1"/>
        <end position="35"/>
    </location>
</feature>
<dbReference type="Pfam" id="PF03195">
    <property type="entry name" value="LOB"/>
    <property type="match status" value="1"/>
</dbReference>
<name>A0ABD2XXB3_9GENT</name>
<comment type="similarity">
    <text evidence="1">Belongs to the LOB domain-containing protein family.</text>
</comment>
<organism evidence="4 5">
    <name type="scientific">Cinchona calisaya</name>
    <dbReference type="NCBI Taxonomy" id="153742"/>
    <lineage>
        <taxon>Eukaryota</taxon>
        <taxon>Viridiplantae</taxon>
        <taxon>Streptophyta</taxon>
        <taxon>Embryophyta</taxon>
        <taxon>Tracheophyta</taxon>
        <taxon>Spermatophyta</taxon>
        <taxon>Magnoliopsida</taxon>
        <taxon>eudicotyledons</taxon>
        <taxon>Gunneridae</taxon>
        <taxon>Pentapetalae</taxon>
        <taxon>asterids</taxon>
        <taxon>lamiids</taxon>
        <taxon>Gentianales</taxon>
        <taxon>Rubiaceae</taxon>
        <taxon>Cinchonoideae</taxon>
        <taxon>Cinchoneae</taxon>
        <taxon>Cinchona</taxon>
    </lineage>
</organism>
<dbReference type="PROSITE" id="PS50891">
    <property type="entry name" value="LOB"/>
    <property type="match status" value="1"/>
</dbReference>